<dbReference type="OrthoDB" id="377557at2157"/>
<evidence type="ECO:0000313" key="2">
    <source>
        <dbReference type="EMBL" id="GGM50641.1"/>
    </source>
</evidence>
<gene>
    <name evidence="2" type="ORF">GCM10009006_34740</name>
</gene>
<reference evidence="2" key="2">
    <citation type="submission" date="2020-09" db="EMBL/GenBank/DDBJ databases">
        <authorList>
            <person name="Sun Q."/>
            <person name="Ohkuma M."/>
        </authorList>
    </citation>
    <scope>NUCLEOTIDE SEQUENCE</scope>
    <source>
        <strain evidence="2">JCM 15759</strain>
    </source>
</reference>
<dbReference type="Proteomes" id="UP000656367">
    <property type="component" value="Unassembled WGS sequence"/>
</dbReference>
<sequence length="106" mass="11507">MAIIEDISVTTAVSDSEQALTVRTDTDDGSTESLHYLRPLGTNTWFTLVGIGRADGPVNRDADIVSQFIHEVEEELVNRGYPVRPLQQGSNYPDAGSVEVRTGEAS</sequence>
<evidence type="ECO:0000313" key="3">
    <source>
        <dbReference type="Proteomes" id="UP000656367"/>
    </source>
</evidence>
<protein>
    <submittedName>
        <fullName evidence="2">Uncharacterized protein</fullName>
    </submittedName>
</protein>
<accession>A0A830FM07</accession>
<evidence type="ECO:0000256" key="1">
    <source>
        <dbReference type="SAM" id="MobiDB-lite"/>
    </source>
</evidence>
<comment type="caution">
    <text evidence="2">The sequence shown here is derived from an EMBL/GenBank/DDBJ whole genome shotgun (WGS) entry which is preliminary data.</text>
</comment>
<name>A0A830FM07_HALAR</name>
<dbReference type="EMBL" id="BMON01000005">
    <property type="protein sequence ID" value="GGM50641.1"/>
    <property type="molecule type" value="Genomic_DNA"/>
</dbReference>
<reference evidence="2" key="1">
    <citation type="journal article" date="2014" name="Int. J. Syst. Evol. Microbiol.">
        <title>Complete genome sequence of Corynebacterium casei LMG S-19264T (=DSM 44701T), isolated from a smear-ripened cheese.</title>
        <authorList>
            <consortium name="US DOE Joint Genome Institute (JGI-PGF)"/>
            <person name="Walter F."/>
            <person name="Albersmeier A."/>
            <person name="Kalinowski J."/>
            <person name="Ruckert C."/>
        </authorList>
    </citation>
    <scope>NUCLEOTIDE SEQUENCE</scope>
    <source>
        <strain evidence="2">JCM 15759</strain>
    </source>
</reference>
<dbReference type="RefSeq" id="WP_188853807.1">
    <property type="nucleotide sequence ID" value="NZ_BMON01000005.1"/>
</dbReference>
<feature type="region of interest" description="Disordered" evidence="1">
    <location>
        <begin position="83"/>
        <end position="106"/>
    </location>
</feature>
<organism evidence="2 3">
    <name type="scientific">Haloarcula argentinensis</name>
    <dbReference type="NCBI Taxonomy" id="43776"/>
    <lineage>
        <taxon>Archaea</taxon>
        <taxon>Methanobacteriati</taxon>
        <taxon>Methanobacteriota</taxon>
        <taxon>Stenosarchaea group</taxon>
        <taxon>Halobacteria</taxon>
        <taxon>Halobacteriales</taxon>
        <taxon>Haloarculaceae</taxon>
        <taxon>Haloarcula</taxon>
    </lineage>
</organism>
<proteinExistence type="predicted"/>
<dbReference type="AlphaFoldDB" id="A0A830FM07"/>